<proteinExistence type="inferred from homology"/>
<keyword evidence="3" id="KW-0813">Transport</keyword>
<evidence type="ECO:0000313" key="7">
    <source>
        <dbReference type="EMBL" id="MDY0884379.1"/>
    </source>
</evidence>
<dbReference type="PROSITE" id="PS50893">
    <property type="entry name" value="ABC_TRANSPORTER_2"/>
    <property type="match status" value="1"/>
</dbReference>
<evidence type="ECO:0000313" key="8">
    <source>
        <dbReference type="Proteomes" id="UP001279642"/>
    </source>
</evidence>
<dbReference type="NCBIfam" id="TIGR01727">
    <property type="entry name" value="oligo_HPY"/>
    <property type="match status" value="1"/>
</dbReference>
<evidence type="ECO:0000256" key="1">
    <source>
        <dbReference type="ARBA" id="ARBA00004417"/>
    </source>
</evidence>
<reference evidence="7 8" key="1">
    <citation type="journal article" date="2016" name="Antonie Van Leeuwenhoek">
        <title>Dongia soli sp. nov., isolated from soil from Dokdo, Korea.</title>
        <authorList>
            <person name="Kim D.U."/>
            <person name="Lee H."/>
            <person name="Kim H."/>
            <person name="Kim S.G."/>
            <person name="Ka J.O."/>
        </authorList>
    </citation>
    <scope>NUCLEOTIDE SEQUENCE [LARGE SCALE GENOMIC DNA]</scope>
    <source>
        <strain evidence="7 8">D78</strain>
    </source>
</reference>
<sequence length="325" mass="35699">MNSPLLDVKNLQKRFDIRRGLIPRAVGHVHAVQDVSFSLRSHEVLGIVGESGSGKTTIGRSVLRLTEPSDGEIIFNGKDVTKFSGSELRQYRRSAQIIFQDPYAALNPTMTIEEILSEPLIVQNLIKDRQKRKERVAELLDMVGLSAEYMTRLPNELSGGQRQRVVIARALAVEPQFVVADEPVSALDVSVQAQIIALLKDLKQRLGLSMIFISHNLAVVEYLADRIAVVYLGRIMEIGTAAEVCNAPKHPYTIALLSAVLDPGTSTRRQRVILQGDLPDPANPPSGCVFRTRCPYAIADCAIGVPEMRSVSSTHARACIRDDVG</sequence>
<dbReference type="EMBL" id="JAXCLW010000004">
    <property type="protein sequence ID" value="MDY0884379.1"/>
    <property type="molecule type" value="Genomic_DNA"/>
</dbReference>
<evidence type="ECO:0000256" key="5">
    <source>
        <dbReference type="ARBA" id="ARBA00022840"/>
    </source>
</evidence>
<dbReference type="CDD" id="cd03257">
    <property type="entry name" value="ABC_NikE_OppD_transporters"/>
    <property type="match status" value="1"/>
</dbReference>
<protein>
    <submittedName>
        <fullName evidence="7">ABC transporter ATP-binding protein</fullName>
    </submittedName>
</protein>
<evidence type="ECO:0000256" key="4">
    <source>
        <dbReference type="ARBA" id="ARBA00022741"/>
    </source>
</evidence>
<evidence type="ECO:0000256" key="3">
    <source>
        <dbReference type="ARBA" id="ARBA00022448"/>
    </source>
</evidence>
<dbReference type="InterPro" id="IPR003593">
    <property type="entry name" value="AAA+_ATPase"/>
</dbReference>
<name>A0ABU5EEU8_9PROT</name>
<dbReference type="PROSITE" id="PS00211">
    <property type="entry name" value="ABC_TRANSPORTER_1"/>
    <property type="match status" value="1"/>
</dbReference>
<dbReference type="InterPro" id="IPR027417">
    <property type="entry name" value="P-loop_NTPase"/>
</dbReference>
<dbReference type="Proteomes" id="UP001279642">
    <property type="component" value="Unassembled WGS sequence"/>
</dbReference>
<dbReference type="InterPro" id="IPR050319">
    <property type="entry name" value="ABC_transp_ATP-bind"/>
</dbReference>
<organism evidence="7 8">
    <name type="scientific">Dongia soli</name>
    <dbReference type="NCBI Taxonomy" id="600628"/>
    <lineage>
        <taxon>Bacteria</taxon>
        <taxon>Pseudomonadati</taxon>
        <taxon>Pseudomonadota</taxon>
        <taxon>Alphaproteobacteria</taxon>
        <taxon>Rhodospirillales</taxon>
        <taxon>Dongiaceae</taxon>
        <taxon>Dongia</taxon>
    </lineage>
</organism>
<comment type="similarity">
    <text evidence="2">Belongs to the ABC transporter superfamily.</text>
</comment>
<feature type="domain" description="ABC transporter" evidence="6">
    <location>
        <begin position="6"/>
        <end position="257"/>
    </location>
</feature>
<evidence type="ECO:0000256" key="2">
    <source>
        <dbReference type="ARBA" id="ARBA00005417"/>
    </source>
</evidence>
<dbReference type="SMART" id="SM00382">
    <property type="entry name" value="AAA"/>
    <property type="match status" value="1"/>
</dbReference>
<keyword evidence="8" id="KW-1185">Reference proteome</keyword>
<dbReference type="Pfam" id="PF00005">
    <property type="entry name" value="ABC_tran"/>
    <property type="match status" value="1"/>
</dbReference>
<dbReference type="InterPro" id="IPR017871">
    <property type="entry name" value="ABC_transporter-like_CS"/>
</dbReference>
<gene>
    <name evidence="7" type="ORF">SMD27_16160</name>
</gene>
<dbReference type="PANTHER" id="PTHR43776">
    <property type="entry name" value="TRANSPORT ATP-BINDING PROTEIN"/>
    <property type="match status" value="1"/>
</dbReference>
<dbReference type="RefSeq" id="WP_320509444.1">
    <property type="nucleotide sequence ID" value="NZ_JAXCLW010000004.1"/>
</dbReference>
<keyword evidence="4" id="KW-0547">Nucleotide-binding</keyword>
<comment type="caution">
    <text evidence="7">The sequence shown here is derived from an EMBL/GenBank/DDBJ whole genome shotgun (WGS) entry which is preliminary data.</text>
</comment>
<dbReference type="PANTHER" id="PTHR43776:SF7">
    <property type="entry name" value="D,D-DIPEPTIDE TRANSPORT ATP-BINDING PROTEIN DDPF-RELATED"/>
    <property type="match status" value="1"/>
</dbReference>
<dbReference type="Gene3D" id="3.40.50.300">
    <property type="entry name" value="P-loop containing nucleotide triphosphate hydrolases"/>
    <property type="match status" value="1"/>
</dbReference>
<dbReference type="GO" id="GO:0005524">
    <property type="term" value="F:ATP binding"/>
    <property type="evidence" value="ECO:0007669"/>
    <property type="project" value="UniProtKB-KW"/>
</dbReference>
<dbReference type="SUPFAM" id="SSF52540">
    <property type="entry name" value="P-loop containing nucleoside triphosphate hydrolases"/>
    <property type="match status" value="1"/>
</dbReference>
<keyword evidence="5 7" id="KW-0067">ATP-binding</keyword>
<dbReference type="InterPro" id="IPR003439">
    <property type="entry name" value="ABC_transporter-like_ATP-bd"/>
</dbReference>
<comment type="subcellular location">
    <subcellularLocation>
        <location evidence="1">Cell inner membrane</location>
        <topology evidence="1">Peripheral membrane protein</topology>
    </subcellularLocation>
</comment>
<dbReference type="InterPro" id="IPR013563">
    <property type="entry name" value="Oligopep_ABC_C"/>
</dbReference>
<dbReference type="Pfam" id="PF08352">
    <property type="entry name" value="oligo_HPY"/>
    <property type="match status" value="1"/>
</dbReference>
<evidence type="ECO:0000259" key="6">
    <source>
        <dbReference type="PROSITE" id="PS50893"/>
    </source>
</evidence>
<accession>A0ABU5EEU8</accession>